<dbReference type="GeneID" id="1441343"/>
<evidence type="ECO:0000313" key="4">
    <source>
        <dbReference type="Proteomes" id="UP000001017"/>
    </source>
</evidence>
<dbReference type="eggNOG" id="arCOG07418">
    <property type="taxonomic scope" value="Archaea"/>
</dbReference>
<keyword evidence="1" id="KW-0472">Membrane</keyword>
<evidence type="ECO:0000256" key="1">
    <source>
        <dbReference type="SAM" id="Phobius"/>
    </source>
</evidence>
<reference evidence="3 4" key="2">
    <citation type="journal article" date="2000" name="Proc. Natl. Acad. Sci. U.S.A.">
        <title>Archaeal adaptation to higher temperatures revealed by genomic sequence of Thermoplasma volcanium.</title>
        <authorList>
            <person name="Kawashima T."/>
            <person name="Amano N."/>
            <person name="Koike H."/>
            <person name="Makino S."/>
            <person name="Higuchi S."/>
            <person name="Kawashima-Ohya Y."/>
            <person name="Watanabe K."/>
            <person name="Yamazaki M."/>
            <person name="Kanehori K."/>
            <person name="Kawamoto T."/>
            <person name="Nunoshiba T."/>
            <person name="Yamamoto Y."/>
            <person name="Aramaki H."/>
            <person name="Makino K."/>
            <person name="Suzuki M."/>
        </authorList>
    </citation>
    <scope>NUCLEOTIDE SEQUENCE [LARGE SCALE GENOMIC DNA]</scope>
    <source>
        <strain evidence="4">ATCC 51530 / DSM 4299 / JCM 9571 / NBRC 15438 / GSS1</strain>
    </source>
</reference>
<feature type="transmembrane region" description="Helical" evidence="1">
    <location>
        <begin position="54"/>
        <end position="75"/>
    </location>
</feature>
<dbReference type="Gene3D" id="1.10.10.10">
    <property type="entry name" value="Winged helix-like DNA-binding domain superfamily/Winged helix DNA-binding domain"/>
    <property type="match status" value="1"/>
</dbReference>
<evidence type="ECO:0000313" key="3">
    <source>
        <dbReference type="EMBL" id="BAB60368.1"/>
    </source>
</evidence>
<organism evidence="3 4">
    <name type="scientific">Thermoplasma volcanium (strain ATCC 51530 / DSM 4299 / JCM 9571 / NBRC 15438 / GSS1)</name>
    <dbReference type="NCBI Taxonomy" id="273116"/>
    <lineage>
        <taxon>Archaea</taxon>
        <taxon>Methanobacteriati</taxon>
        <taxon>Thermoplasmatota</taxon>
        <taxon>Thermoplasmata</taxon>
        <taxon>Thermoplasmatales</taxon>
        <taxon>Thermoplasmataceae</taxon>
        <taxon>Thermoplasma</taxon>
    </lineage>
</organism>
<dbReference type="OrthoDB" id="116755at2157"/>
<feature type="transmembrane region" description="Helical" evidence="1">
    <location>
        <begin position="17"/>
        <end position="42"/>
    </location>
</feature>
<evidence type="ECO:0000259" key="2">
    <source>
        <dbReference type="Pfam" id="PF24034"/>
    </source>
</evidence>
<dbReference type="AlphaFoldDB" id="Q979D5"/>
<dbReference type="RefSeq" id="WP_010917461.1">
    <property type="nucleotide sequence ID" value="NC_002689.2"/>
</dbReference>
<dbReference type="HOGENOM" id="CLU_1665420_0_0_2"/>
<protein>
    <submittedName>
        <fullName evidence="3">TVG1262718 protein</fullName>
    </submittedName>
</protein>
<sequence length="167" mass="18864">MNSKLDDGDARYDNSRLILFAVIAVFSIIVLSITSSMMVMTIEIGYKINALEYLEYFIVILVNALMLGLSLNMIFKRYRFVVYPKLAAGIENTVSGNLLLKDNEKLIVSILEKHGGIVLQNVLVRESGLSAPTVSRILFSLENYGLIERQRKGMTNEIRLKVDNIKF</sequence>
<reference evidence="3 4" key="1">
    <citation type="journal article" date="1999" name="Proc. Jpn. Acad.">
        <title>Determination of the complete genomic DNA sequence of Thermoplasma volvanium GSS1.</title>
        <authorList>
            <person name="Kawashima T."/>
            <person name="Yamamoto Y."/>
            <person name="Aramaki H."/>
            <person name="Nunoshiba T."/>
            <person name="Kawamoto T."/>
            <person name="Watanabe K."/>
            <person name="Yamazaki M."/>
            <person name="Kanehori K."/>
            <person name="Amano N."/>
            <person name="Ohya Y."/>
            <person name="Makino K."/>
            <person name="Suzuki M."/>
        </authorList>
    </citation>
    <scope>NUCLEOTIDE SEQUENCE [LARGE SCALE GENOMIC DNA]</scope>
    <source>
        <strain evidence="4">ATCC 51530 / DSM 4299 / JCM 9571 / NBRC 15438 / GSS1</strain>
    </source>
</reference>
<accession>Q979D5</accession>
<dbReference type="Pfam" id="PF24034">
    <property type="entry name" value="DUF7343"/>
    <property type="match status" value="1"/>
</dbReference>
<dbReference type="EMBL" id="BA000011">
    <property type="protein sequence ID" value="BAB60368.1"/>
    <property type="molecule type" value="Genomic_DNA"/>
</dbReference>
<proteinExistence type="predicted"/>
<dbReference type="SUPFAM" id="SSF46785">
    <property type="entry name" value="Winged helix' DNA-binding domain"/>
    <property type="match status" value="1"/>
</dbReference>
<dbReference type="KEGG" id="tvo:TVG1262718"/>
<dbReference type="PaxDb" id="273116-14325464"/>
<name>Q979D5_THEVO</name>
<dbReference type="Proteomes" id="UP000001017">
    <property type="component" value="Chromosome"/>
</dbReference>
<keyword evidence="4" id="KW-1185">Reference proteome</keyword>
<keyword evidence="1" id="KW-1133">Transmembrane helix</keyword>
<gene>
    <name evidence="3" type="ORF">TVG1262718</name>
</gene>
<dbReference type="InterPro" id="IPR036390">
    <property type="entry name" value="WH_DNA-bd_sf"/>
</dbReference>
<dbReference type="InterPro" id="IPR036388">
    <property type="entry name" value="WH-like_DNA-bd_sf"/>
</dbReference>
<dbReference type="InterPro" id="IPR055767">
    <property type="entry name" value="DUF7343"/>
</dbReference>
<keyword evidence="1" id="KW-0812">Transmembrane</keyword>
<feature type="domain" description="DUF7343" evidence="2">
    <location>
        <begin position="100"/>
        <end position="160"/>
    </location>
</feature>